<keyword evidence="2" id="KW-1185">Reference proteome</keyword>
<proteinExistence type="predicted"/>
<sequence>MGNSILLLLVTICIVQCQINRQDYSKHPQMIPAKLREGNMYYLDVDNIGNYRIFKPVAVMTDQAQVTFGEFQEGKDCVVFATSSGITEKCKHQYYLLHQNFRAFVRKRLVDAMADSKCVLVQFGDSILVTIKYDVAEPKSPKFIGTYSKRRDNLVYIDDKGKRKSVKRVLVQIKSGDLGKDQFDTFCQYLRK</sequence>
<name>A0AA36LYW8_CYLNA</name>
<accession>A0AA36LYW8</accession>
<reference evidence="1" key="1">
    <citation type="submission" date="2023-07" db="EMBL/GenBank/DDBJ databases">
        <authorList>
            <consortium name="CYATHOMIX"/>
        </authorList>
    </citation>
    <scope>NUCLEOTIDE SEQUENCE</scope>
    <source>
        <strain evidence="1">N/A</strain>
    </source>
</reference>
<dbReference type="Proteomes" id="UP001176961">
    <property type="component" value="Unassembled WGS sequence"/>
</dbReference>
<dbReference type="AlphaFoldDB" id="A0AA36LYW8"/>
<comment type="caution">
    <text evidence="1">The sequence shown here is derived from an EMBL/GenBank/DDBJ whole genome shotgun (WGS) entry which is preliminary data.</text>
</comment>
<evidence type="ECO:0000313" key="2">
    <source>
        <dbReference type="Proteomes" id="UP001176961"/>
    </source>
</evidence>
<gene>
    <name evidence="1" type="ORF">CYNAS_LOCUS6121</name>
</gene>
<evidence type="ECO:0000313" key="1">
    <source>
        <dbReference type="EMBL" id="CAJ0594138.1"/>
    </source>
</evidence>
<organism evidence="1 2">
    <name type="scientific">Cylicocyclus nassatus</name>
    <name type="common">Nematode worm</name>
    <dbReference type="NCBI Taxonomy" id="53992"/>
    <lineage>
        <taxon>Eukaryota</taxon>
        <taxon>Metazoa</taxon>
        <taxon>Ecdysozoa</taxon>
        <taxon>Nematoda</taxon>
        <taxon>Chromadorea</taxon>
        <taxon>Rhabditida</taxon>
        <taxon>Rhabditina</taxon>
        <taxon>Rhabditomorpha</taxon>
        <taxon>Strongyloidea</taxon>
        <taxon>Strongylidae</taxon>
        <taxon>Cylicocyclus</taxon>
    </lineage>
</organism>
<protein>
    <submittedName>
        <fullName evidence="1">Uncharacterized protein</fullName>
    </submittedName>
</protein>
<dbReference type="EMBL" id="CATQJL010000112">
    <property type="protein sequence ID" value="CAJ0594138.1"/>
    <property type="molecule type" value="Genomic_DNA"/>
</dbReference>